<dbReference type="InterPro" id="IPR044855">
    <property type="entry name" value="CoA-Trfase_III_dom3_sf"/>
</dbReference>
<dbReference type="InterPro" id="IPR023606">
    <property type="entry name" value="CoA-Trfase_III_dom_1_sf"/>
</dbReference>
<organism evidence="2">
    <name type="scientific">freshwater metagenome</name>
    <dbReference type="NCBI Taxonomy" id="449393"/>
    <lineage>
        <taxon>unclassified sequences</taxon>
        <taxon>metagenomes</taxon>
        <taxon>ecological metagenomes</taxon>
    </lineage>
</organism>
<dbReference type="Gene3D" id="3.40.50.10540">
    <property type="entry name" value="Crotonobetainyl-coa:carnitine coa-transferase, domain 1"/>
    <property type="match status" value="2"/>
</dbReference>
<gene>
    <name evidence="2" type="ORF">UFOPK2754_03031</name>
</gene>
<evidence type="ECO:0000313" key="2">
    <source>
        <dbReference type="EMBL" id="CAB4769760.1"/>
    </source>
</evidence>
<dbReference type="InterPro" id="IPR003673">
    <property type="entry name" value="CoA-Trfase_fam_III"/>
</dbReference>
<name>A0A6J6VCB2_9ZZZZ</name>
<dbReference type="PANTHER" id="PTHR48207:SF3">
    <property type="entry name" value="SUCCINATE--HYDROXYMETHYLGLUTARATE COA-TRANSFERASE"/>
    <property type="match status" value="1"/>
</dbReference>
<dbReference type="GO" id="GO:0008410">
    <property type="term" value="F:CoA-transferase activity"/>
    <property type="evidence" value="ECO:0007669"/>
    <property type="project" value="TreeGrafter"/>
</dbReference>
<proteinExistence type="predicted"/>
<protein>
    <submittedName>
        <fullName evidence="2">Unannotated protein</fullName>
    </submittedName>
</protein>
<dbReference type="AlphaFoldDB" id="A0A6J6VCB2"/>
<dbReference type="SUPFAM" id="SSF89796">
    <property type="entry name" value="CoA-transferase family III (CaiB/BaiF)"/>
    <property type="match status" value="1"/>
</dbReference>
<keyword evidence="1" id="KW-0808">Transferase</keyword>
<dbReference type="PANTHER" id="PTHR48207">
    <property type="entry name" value="SUCCINATE--HYDROXYMETHYLGLUTARATE COA-TRANSFERASE"/>
    <property type="match status" value="1"/>
</dbReference>
<dbReference type="EMBL" id="CAEZYR010000173">
    <property type="protein sequence ID" value="CAB4769760.1"/>
    <property type="molecule type" value="Genomic_DNA"/>
</dbReference>
<sequence>MTSAASPLDGIRVLDLTTFLSGPVAVMGLLQLGADVVKIEPPTGDVTRGGPTAPLSGFYWALHRGRRSAVLDLKNASGREVLLELVAKADVLIENYRPGVMDRLGLDWPTLRAANQRLVVGSITGYGASSIMADAPAIDGVVQAFSGAFGLPQVYDLPAGPVPMTIADLAAGAITAQGVLAALFTRERTGEGARIEVNLVGALLPWLLASDWVGSLKWPGTVVAEGSDGLPFVVQTPSHFRARLAALVGIEFAPTDDYGNAVRAAMATKPRAEWLATLSREGIPAAPLHTLAEALAHPATATVEIDDRVVPDSPFLIDGERRTSTARPPTLGEHTELVLRELLGYDEHALRTRREAGAFG</sequence>
<reference evidence="2" key="1">
    <citation type="submission" date="2020-05" db="EMBL/GenBank/DDBJ databases">
        <authorList>
            <person name="Chiriac C."/>
            <person name="Salcher M."/>
            <person name="Ghai R."/>
            <person name="Kavagutti S V."/>
        </authorList>
    </citation>
    <scope>NUCLEOTIDE SEQUENCE</scope>
</reference>
<evidence type="ECO:0000256" key="1">
    <source>
        <dbReference type="ARBA" id="ARBA00022679"/>
    </source>
</evidence>
<dbReference type="InterPro" id="IPR050483">
    <property type="entry name" value="CoA-transferase_III_domain"/>
</dbReference>
<dbReference type="Pfam" id="PF02515">
    <property type="entry name" value="CoA_transf_3"/>
    <property type="match status" value="2"/>
</dbReference>
<dbReference type="Gene3D" id="3.30.1540.10">
    <property type="entry name" value="formyl-coa transferase, domain 3"/>
    <property type="match status" value="1"/>
</dbReference>
<accession>A0A6J6VCB2</accession>